<dbReference type="AlphaFoldDB" id="A0A941DKE9"/>
<feature type="domain" description="D-isomer specific 2-hydroxyacid dehydrogenase catalytic" evidence="5">
    <location>
        <begin position="5"/>
        <end position="320"/>
    </location>
</feature>
<dbReference type="SUPFAM" id="SSF52283">
    <property type="entry name" value="Formate/glycerate dehydrogenase catalytic domain-like"/>
    <property type="match status" value="1"/>
</dbReference>
<dbReference type="InterPro" id="IPR036291">
    <property type="entry name" value="NAD(P)-bd_dom_sf"/>
</dbReference>
<evidence type="ECO:0000256" key="2">
    <source>
        <dbReference type="ARBA" id="ARBA00023002"/>
    </source>
</evidence>
<dbReference type="Pfam" id="PF02826">
    <property type="entry name" value="2-Hacid_dh_C"/>
    <property type="match status" value="1"/>
</dbReference>
<dbReference type="GO" id="GO:0051287">
    <property type="term" value="F:NAD binding"/>
    <property type="evidence" value="ECO:0007669"/>
    <property type="project" value="InterPro"/>
</dbReference>
<dbReference type="Proteomes" id="UP000680158">
    <property type="component" value="Unassembled WGS sequence"/>
</dbReference>
<proteinExistence type="inferred from homology"/>
<dbReference type="Gene3D" id="3.40.50.720">
    <property type="entry name" value="NAD(P)-binding Rossmann-like Domain"/>
    <property type="match status" value="2"/>
</dbReference>
<evidence type="ECO:0000259" key="5">
    <source>
        <dbReference type="Pfam" id="PF00389"/>
    </source>
</evidence>
<dbReference type="InterPro" id="IPR050857">
    <property type="entry name" value="D-2-hydroxyacid_DH"/>
</dbReference>
<evidence type="ECO:0000313" key="7">
    <source>
        <dbReference type="EMBL" id="MBR7748487.1"/>
    </source>
</evidence>
<comment type="similarity">
    <text evidence="1 4">Belongs to the D-isomer specific 2-hydroxyacid dehydrogenase family.</text>
</comment>
<keyword evidence="3" id="KW-0520">NAD</keyword>
<keyword evidence="8" id="KW-1185">Reference proteome</keyword>
<dbReference type="CDD" id="cd12169">
    <property type="entry name" value="PGDH_like_1"/>
    <property type="match status" value="1"/>
</dbReference>
<dbReference type="EMBL" id="JAGSPM010000019">
    <property type="protein sequence ID" value="MBR7748487.1"/>
    <property type="molecule type" value="Genomic_DNA"/>
</dbReference>
<organism evidence="7 8">
    <name type="scientific">Undibacterium baiyunense</name>
    <dbReference type="NCBI Taxonomy" id="2828731"/>
    <lineage>
        <taxon>Bacteria</taxon>
        <taxon>Pseudomonadati</taxon>
        <taxon>Pseudomonadota</taxon>
        <taxon>Betaproteobacteria</taxon>
        <taxon>Burkholderiales</taxon>
        <taxon>Oxalobacteraceae</taxon>
        <taxon>Undibacterium</taxon>
    </lineage>
</organism>
<evidence type="ECO:0000256" key="1">
    <source>
        <dbReference type="ARBA" id="ARBA00005854"/>
    </source>
</evidence>
<gene>
    <name evidence="7" type="ORF">KDM92_18035</name>
</gene>
<dbReference type="PANTHER" id="PTHR42789">
    <property type="entry name" value="D-ISOMER SPECIFIC 2-HYDROXYACID DEHYDROGENASE FAMILY PROTEIN (AFU_ORTHOLOGUE AFUA_6G10090)"/>
    <property type="match status" value="1"/>
</dbReference>
<protein>
    <submittedName>
        <fullName evidence="7">D-2-hydroxyacid dehydrogenase family protein</fullName>
    </submittedName>
</protein>
<dbReference type="PANTHER" id="PTHR42789:SF1">
    <property type="entry name" value="D-ISOMER SPECIFIC 2-HYDROXYACID DEHYDROGENASE FAMILY PROTEIN (AFU_ORTHOLOGUE AFUA_6G10090)"/>
    <property type="match status" value="1"/>
</dbReference>
<reference evidence="7 8" key="1">
    <citation type="submission" date="2021-04" db="EMBL/GenBank/DDBJ databases">
        <title>novel species isolated from subtropical streams in China.</title>
        <authorList>
            <person name="Lu H."/>
        </authorList>
    </citation>
    <scope>NUCLEOTIDE SEQUENCE [LARGE SCALE GENOMIC DNA]</scope>
    <source>
        <strain evidence="7 8">BYS107W</strain>
    </source>
</reference>
<dbReference type="GO" id="GO:0016616">
    <property type="term" value="F:oxidoreductase activity, acting on the CH-OH group of donors, NAD or NADP as acceptor"/>
    <property type="evidence" value="ECO:0007669"/>
    <property type="project" value="InterPro"/>
</dbReference>
<dbReference type="Pfam" id="PF00389">
    <property type="entry name" value="2-Hacid_dh"/>
    <property type="match status" value="1"/>
</dbReference>
<evidence type="ECO:0000256" key="3">
    <source>
        <dbReference type="ARBA" id="ARBA00023027"/>
    </source>
</evidence>
<dbReference type="InterPro" id="IPR006140">
    <property type="entry name" value="D-isomer_DH_NAD-bd"/>
</dbReference>
<evidence type="ECO:0000313" key="8">
    <source>
        <dbReference type="Proteomes" id="UP000680158"/>
    </source>
</evidence>
<dbReference type="SUPFAM" id="SSF51735">
    <property type="entry name" value="NAD(P)-binding Rossmann-fold domains"/>
    <property type="match status" value="1"/>
</dbReference>
<accession>A0A941DKE9</accession>
<dbReference type="InterPro" id="IPR006139">
    <property type="entry name" value="D-isomer_2_OHA_DH_cat_dom"/>
</dbReference>
<evidence type="ECO:0000259" key="6">
    <source>
        <dbReference type="Pfam" id="PF02826"/>
    </source>
</evidence>
<comment type="caution">
    <text evidence="7">The sequence shown here is derived from an EMBL/GenBank/DDBJ whole genome shotgun (WGS) entry which is preliminary data.</text>
</comment>
<evidence type="ECO:0000256" key="4">
    <source>
        <dbReference type="RuleBase" id="RU003719"/>
    </source>
</evidence>
<sequence>MKIAILDDYQDVVRHLKCFSMLNEHEVKVFNNKAVGVGQLAIRLNQFDALVLNRERTSLSRALLSKLPKLKLISQTGKVSGHIDLDACKDLNITVMEGVGDPYAPAELTWALILASSRKIPQYAKYLQEGLWQTSSLHPTQNQLGRLLCGRKIGIWGYGRIGKLVAQYAKAFQMEVEIWGGIDSRNQAIKDGFSASESRADFFRTCDIISLHLRLNDETRHIVRQYDLGSMKTDALFVNTSRAELIAPNALETALNLGRPGFAALDVFENEPLSQEYGLRGKENVLLTPHLGYVEQDSYESYFSTAFQNILAFCQRQENTSI</sequence>
<keyword evidence="2 4" id="KW-0560">Oxidoreductase</keyword>
<dbReference type="RefSeq" id="WP_212685756.1">
    <property type="nucleotide sequence ID" value="NZ_JAGSPM010000019.1"/>
</dbReference>
<name>A0A941DKE9_9BURK</name>
<feature type="domain" description="D-isomer specific 2-hydroxyacid dehydrogenase NAD-binding" evidence="6">
    <location>
        <begin position="111"/>
        <end position="292"/>
    </location>
</feature>